<evidence type="ECO:0000313" key="1">
    <source>
        <dbReference type="EMBL" id="CDW44843.1"/>
    </source>
</evidence>
<reference evidence="1" key="1">
    <citation type="submission" date="2014-05" db="EMBL/GenBank/DDBJ databases">
        <authorList>
            <person name="Chronopoulou M."/>
        </authorList>
    </citation>
    <scope>NUCLEOTIDE SEQUENCE</scope>
    <source>
        <tissue evidence="1">Whole organism</tissue>
    </source>
</reference>
<name>A0A0K2V2V4_LEPSM</name>
<dbReference type="AlphaFoldDB" id="A0A0K2V2V4"/>
<organism evidence="1">
    <name type="scientific">Lepeophtheirus salmonis</name>
    <name type="common">Salmon louse</name>
    <name type="synonym">Caligus salmonis</name>
    <dbReference type="NCBI Taxonomy" id="72036"/>
    <lineage>
        <taxon>Eukaryota</taxon>
        <taxon>Metazoa</taxon>
        <taxon>Ecdysozoa</taxon>
        <taxon>Arthropoda</taxon>
        <taxon>Crustacea</taxon>
        <taxon>Multicrustacea</taxon>
        <taxon>Hexanauplia</taxon>
        <taxon>Copepoda</taxon>
        <taxon>Siphonostomatoida</taxon>
        <taxon>Caligidae</taxon>
        <taxon>Lepeophtheirus</taxon>
    </lineage>
</organism>
<feature type="non-terminal residue" evidence="1">
    <location>
        <position position="1"/>
    </location>
</feature>
<proteinExistence type="predicted"/>
<sequence>PAKFHDLQGEGRISGCGCNQNSSDFLDNDRFHNSQLLCNHDFTA</sequence>
<dbReference type="EMBL" id="HACA01027482">
    <property type="protein sequence ID" value="CDW44843.1"/>
    <property type="molecule type" value="Transcribed_RNA"/>
</dbReference>
<protein>
    <submittedName>
        <fullName evidence="1">Uncharacterized protein</fullName>
    </submittedName>
</protein>
<accession>A0A0K2V2V4</accession>